<proteinExistence type="predicted"/>
<protein>
    <recommendedName>
        <fullName evidence="3">Protein JASON</fullName>
    </recommendedName>
</protein>
<feature type="compositionally biased region" description="Low complexity" evidence="1">
    <location>
        <begin position="193"/>
        <end position="207"/>
    </location>
</feature>
<feature type="compositionally biased region" description="Polar residues" evidence="1">
    <location>
        <begin position="175"/>
        <end position="192"/>
    </location>
</feature>
<sequence length="517" mass="57593">MICSLFEGEFLGFLCRSVRAMGCFFGCFRIKDDHRPQTHLVSEPVPSKAREPVVSRNRLSSLLLSEVEERDGPPCKDKENIVLGILQPDIDDRELKDEAKFLKACGTLPETPVEIRKASVKLKESSPRDGDCKHLKFHSWLPNTSIEKLDLDKLPHQPPTPIKICEEWVKGSVSSEHTPSSSISNEQHTGRISTSSTGGSGVGSVSTAAKVHADQTCNTITSSVSARPLNANVQYRSKSVRFECESDTTSFSSKSSSSEFASQNSKQYESAGNYSVSKPSPYPTPLKLTDEMQTPGTVFPAYLENMTNGKNPRIRSQYVYSVLNPVENFSQWKEMKEEDTNSHPLSGHLRESFEQVNATPKAEVGMRQTSVEKELKVEASLSSWLKPQPSNQDGSNQRFDSVSSENARFGRTPGDRPIIGMVAAHWNEDQPSRVLPKWWDGNGIPNSTNKYKEDQKVSWHATPFEERLEKALSEDTSISQRKHINGTPPVDFDENEESDTALSQLQSSTHLKPVVSF</sequence>
<gene>
    <name evidence="2" type="ORF">Din_035709</name>
</gene>
<evidence type="ECO:0000313" key="2">
    <source>
        <dbReference type="EMBL" id="MPA66268.1"/>
    </source>
</evidence>
<dbReference type="GO" id="GO:0007142">
    <property type="term" value="P:male meiosis II"/>
    <property type="evidence" value="ECO:0007669"/>
    <property type="project" value="InterPro"/>
</dbReference>
<dbReference type="PANTHER" id="PTHR33318:SF7">
    <property type="entry name" value="PROTEIN JASON"/>
    <property type="match status" value="1"/>
</dbReference>
<evidence type="ECO:0008006" key="3">
    <source>
        <dbReference type="Google" id="ProtNLM"/>
    </source>
</evidence>
<dbReference type="InterPro" id="IPR039300">
    <property type="entry name" value="JASON"/>
</dbReference>
<dbReference type="PANTHER" id="PTHR33318">
    <property type="entry name" value="ASPARTYL/GLUTAMYL-TRNA(ASN/GLN) AMIDOTRANSFERASE SUBUNIT"/>
    <property type="match status" value="1"/>
</dbReference>
<feature type="region of interest" description="Disordered" evidence="1">
    <location>
        <begin position="247"/>
        <end position="290"/>
    </location>
</feature>
<organism evidence="2">
    <name type="scientific">Davidia involucrata</name>
    <name type="common">Dove tree</name>
    <dbReference type="NCBI Taxonomy" id="16924"/>
    <lineage>
        <taxon>Eukaryota</taxon>
        <taxon>Viridiplantae</taxon>
        <taxon>Streptophyta</taxon>
        <taxon>Embryophyta</taxon>
        <taxon>Tracheophyta</taxon>
        <taxon>Spermatophyta</taxon>
        <taxon>Magnoliopsida</taxon>
        <taxon>eudicotyledons</taxon>
        <taxon>Gunneridae</taxon>
        <taxon>Pentapetalae</taxon>
        <taxon>asterids</taxon>
        <taxon>Cornales</taxon>
        <taxon>Nyssaceae</taxon>
        <taxon>Davidia</taxon>
    </lineage>
</organism>
<feature type="compositionally biased region" description="Polar residues" evidence="1">
    <location>
        <begin position="268"/>
        <end position="278"/>
    </location>
</feature>
<dbReference type="AlphaFoldDB" id="A0A5B7BDI4"/>
<feature type="compositionally biased region" description="Polar residues" evidence="1">
    <location>
        <begin position="383"/>
        <end position="406"/>
    </location>
</feature>
<evidence type="ECO:0000256" key="1">
    <source>
        <dbReference type="SAM" id="MobiDB-lite"/>
    </source>
</evidence>
<feature type="compositionally biased region" description="Low complexity" evidence="1">
    <location>
        <begin position="247"/>
        <end position="267"/>
    </location>
</feature>
<feature type="region of interest" description="Disordered" evidence="1">
    <location>
        <begin position="383"/>
        <end position="415"/>
    </location>
</feature>
<reference evidence="2" key="1">
    <citation type="submission" date="2019-08" db="EMBL/GenBank/DDBJ databases">
        <title>Reference gene set and small RNA set construction with multiple tissues from Davidia involucrata Baill.</title>
        <authorList>
            <person name="Yang H."/>
            <person name="Zhou C."/>
            <person name="Li G."/>
            <person name="Wang J."/>
            <person name="Gao P."/>
            <person name="Wang M."/>
            <person name="Wang R."/>
            <person name="Zhao Y."/>
        </authorList>
    </citation>
    <scope>NUCLEOTIDE SEQUENCE</scope>
    <source>
        <tissue evidence="2">Mixed with DoveR01_LX</tissue>
    </source>
</reference>
<feature type="region of interest" description="Disordered" evidence="1">
    <location>
        <begin position="175"/>
        <end position="207"/>
    </location>
</feature>
<name>A0A5B7BDI4_DAVIN</name>
<accession>A0A5B7BDI4</accession>
<dbReference type="EMBL" id="GHES01035709">
    <property type="protein sequence ID" value="MPA66268.1"/>
    <property type="molecule type" value="Transcribed_RNA"/>
</dbReference>
<feature type="region of interest" description="Disordered" evidence="1">
    <location>
        <begin position="473"/>
        <end position="508"/>
    </location>
</feature>